<dbReference type="Gene3D" id="3.20.20.150">
    <property type="entry name" value="Divalent-metal-dependent TIM barrel enzymes"/>
    <property type="match status" value="1"/>
</dbReference>
<dbReference type="OrthoDB" id="9798407at2"/>
<sequence>MRFQRSSGGLWEMPALAPGLQMYSVRSAAQTDFLGTLKKIADMGYKMVEFFGYGGLPAAELKKALKALGLTAVSTYVSPEDLEHDLKNQIDYAQKLGLRYIVTGFPKERFDDPSKFPELVSSLQKYGREMKKYGIQLLYHAHEHEYVIKDGHKIIDKLLAAVGTDVMKLAVDLYWVKKAGLDPKGTLLAYKGMVPLIHVKDMDTGGGFTEVGRGTIDWPSIFGILKATGVKYYFVEQDESAHPLESAQMSLEYLKSIGVA</sequence>
<dbReference type="InterPro" id="IPR050312">
    <property type="entry name" value="IolE/XylAMocC-like"/>
</dbReference>
<dbReference type="EMBL" id="VNJI01000004">
    <property type="protein sequence ID" value="TVY11126.1"/>
    <property type="molecule type" value="Genomic_DNA"/>
</dbReference>
<organism evidence="2 3">
    <name type="scientific">Paenibacillus cremeus</name>
    <dbReference type="NCBI Taxonomy" id="2163881"/>
    <lineage>
        <taxon>Bacteria</taxon>
        <taxon>Bacillati</taxon>
        <taxon>Bacillota</taxon>
        <taxon>Bacilli</taxon>
        <taxon>Bacillales</taxon>
        <taxon>Paenibacillaceae</taxon>
        <taxon>Paenibacillus</taxon>
    </lineage>
</organism>
<dbReference type="InterPro" id="IPR013022">
    <property type="entry name" value="Xyl_isomerase-like_TIM-brl"/>
</dbReference>
<protein>
    <submittedName>
        <fullName evidence="2">Sugar phosphate isomerase/epimerase</fullName>
    </submittedName>
</protein>
<dbReference type="PANTHER" id="PTHR12110:SF41">
    <property type="entry name" value="INOSOSE DEHYDRATASE"/>
    <property type="match status" value="1"/>
</dbReference>
<dbReference type="Pfam" id="PF01261">
    <property type="entry name" value="AP_endonuc_2"/>
    <property type="match status" value="1"/>
</dbReference>
<proteinExistence type="predicted"/>
<comment type="caution">
    <text evidence="2">The sequence shown here is derived from an EMBL/GenBank/DDBJ whole genome shotgun (WGS) entry which is preliminary data.</text>
</comment>
<dbReference type="Proteomes" id="UP000317036">
    <property type="component" value="Unassembled WGS sequence"/>
</dbReference>
<dbReference type="RefSeq" id="WP_144843850.1">
    <property type="nucleotide sequence ID" value="NZ_VNJI01000004.1"/>
</dbReference>
<evidence type="ECO:0000313" key="3">
    <source>
        <dbReference type="Proteomes" id="UP000317036"/>
    </source>
</evidence>
<name>A0A559KG82_9BACL</name>
<dbReference type="InterPro" id="IPR036237">
    <property type="entry name" value="Xyl_isomerase-like_sf"/>
</dbReference>
<dbReference type="PANTHER" id="PTHR12110">
    <property type="entry name" value="HYDROXYPYRUVATE ISOMERASE"/>
    <property type="match status" value="1"/>
</dbReference>
<dbReference type="AlphaFoldDB" id="A0A559KG82"/>
<evidence type="ECO:0000313" key="2">
    <source>
        <dbReference type="EMBL" id="TVY11126.1"/>
    </source>
</evidence>
<dbReference type="GO" id="GO:0016853">
    <property type="term" value="F:isomerase activity"/>
    <property type="evidence" value="ECO:0007669"/>
    <property type="project" value="UniProtKB-KW"/>
</dbReference>
<accession>A0A559KG82</accession>
<reference evidence="2 3" key="1">
    <citation type="submission" date="2019-07" db="EMBL/GenBank/DDBJ databases">
        <authorList>
            <person name="Kim J."/>
        </authorList>
    </citation>
    <scope>NUCLEOTIDE SEQUENCE [LARGE SCALE GENOMIC DNA]</scope>
    <source>
        <strain evidence="2 3">JC52</strain>
    </source>
</reference>
<dbReference type="SUPFAM" id="SSF51658">
    <property type="entry name" value="Xylose isomerase-like"/>
    <property type="match status" value="1"/>
</dbReference>
<gene>
    <name evidence="2" type="ORF">FPZ49_04625</name>
</gene>
<evidence type="ECO:0000259" key="1">
    <source>
        <dbReference type="Pfam" id="PF01261"/>
    </source>
</evidence>
<keyword evidence="2" id="KW-0413">Isomerase</keyword>
<keyword evidence="3" id="KW-1185">Reference proteome</keyword>
<feature type="domain" description="Xylose isomerase-like TIM barrel" evidence="1">
    <location>
        <begin position="38"/>
        <end position="256"/>
    </location>
</feature>